<feature type="domain" description="AD" evidence="1">
    <location>
        <begin position="78"/>
        <end position="176"/>
    </location>
</feature>
<gene>
    <name evidence="4" type="primary">LOC116305653</name>
</gene>
<feature type="domain" description="Sm" evidence="2">
    <location>
        <begin position="10"/>
        <end position="86"/>
    </location>
</feature>
<dbReference type="Pfam" id="PF20417">
    <property type="entry name" value="Gemin6_C"/>
    <property type="match status" value="1"/>
</dbReference>
<evidence type="ECO:0000313" key="3">
    <source>
        <dbReference type="Proteomes" id="UP000515163"/>
    </source>
</evidence>
<name>A0A6P8J0Q0_ACTTE</name>
<dbReference type="PROSITE" id="PS52002">
    <property type="entry name" value="SM"/>
    <property type="match status" value="1"/>
</dbReference>
<evidence type="ECO:0000259" key="1">
    <source>
        <dbReference type="PROSITE" id="PS52001"/>
    </source>
</evidence>
<dbReference type="FunCoup" id="A0A6P8J0Q0">
    <property type="interactions" value="1840"/>
</dbReference>
<dbReference type="GO" id="GO:0000387">
    <property type="term" value="P:spliceosomal snRNP assembly"/>
    <property type="evidence" value="ECO:0007669"/>
    <property type="project" value="TreeGrafter"/>
</dbReference>
<reference evidence="4" key="1">
    <citation type="submission" date="2025-08" db="UniProtKB">
        <authorList>
            <consortium name="RefSeq"/>
        </authorList>
    </citation>
    <scope>IDENTIFICATION</scope>
    <source>
        <tissue evidence="4">Tentacle</tissue>
    </source>
</reference>
<dbReference type="GO" id="GO:0005634">
    <property type="term" value="C:nucleus"/>
    <property type="evidence" value="ECO:0007669"/>
    <property type="project" value="InterPro"/>
</dbReference>
<dbReference type="InterPro" id="IPR047575">
    <property type="entry name" value="Sm"/>
</dbReference>
<dbReference type="GO" id="GO:0000245">
    <property type="term" value="P:spliceosomal complex assembly"/>
    <property type="evidence" value="ECO:0007669"/>
    <property type="project" value="InterPro"/>
</dbReference>
<proteinExistence type="predicted"/>
<dbReference type="PANTHER" id="PTHR14710:SF2">
    <property type="entry name" value="GEM-ASSOCIATED PROTEIN 6"/>
    <property type="match status" value="1"/>
</dbReference>
<dbReference type="InterPro" id="IPR009422">
    <property type="entry name" value="Gemin6"/>
</dbReference>
<dbReference type="InterPro" id="IPR010920">
    <property type="entry name" value="LSM_dom_sf"/>
</dbReference>
<dbReference type="PROSITE" id="PS52001">
    <property type="entry name" value="AD"/>
    <property type="match status" value="1"/>
</dbReference>
<dbReference type="InterPro" id="IPR047574">
    <property type="entry name" value="AD"/>
</dbReference>
<sequence>MAADDDFTKLSPTTLQKFVDKKVTITLIDDRRIVGWVYTIDPVTYCVVVVPVKDVISSKDVLNKTSYSVMFLMGDAVNSIHIDQDDPLLEKPNFKETFQPTNSRIYSEDELVQRKSKLKEWLKKNRIPVEGTDNGVLCVMGVLWIDSPYEADCCRCTNEIVLNRVQTLIRNLPDVS</sequence>
<dbReference type="SUPFAM" id="SSF50182">
    <property type="entry name" value="Sm-like ribonucleoproteins"/>
    <property type="match status" value="1"/>
</dbReference>
<dbReference type="InterPro" id="IPR046856">
    <property type="entry name" value="Gemin6_C"/>
</dbReference>
<dbReference type="Proteomes" id="UP000515163">
    <property type="component" value="Unplaced"/>
</dbReference>
<dbReference type="GO" id="GO:0032797">
    <property type="term" value="C:SMN complex"/>
    <property type="evidence" value="ECO:0007669"/>
    <property type="project" value="TreeGrafter"/>
</dbReference>
<dbReference type="GeneID" id="116305653"/>
<dbReference type="RefSeq" id="XP_031571470.1">
    <property type="nucleotide sequence ID" value="XM_031715610.1"/>
</dbReference>
<dbReference type="GO" id="GO:0003723">
    <property type="term" value="F:RNA binding"/>
    <property type="evidence" value="ECO:0007669"/>
    <property type="project" value="InterPro"/>
</dbReference>
<dbReference type="PANTHER" id="PTHR14710">
    <property type="entry name" value="GEM-ASSOCIATED PROTEIN 6"/>
    <property type="match status" value="1"/>
</dbReference>
<dbReference type="KEGG" id="aten:116305653"/>
<dbReference type="InterPro" id="IPR046857">
    <property type="entry name" value="Gemin6_Sm-like_dom"/>
</dbReference>
<dbReference type="AlphaFoldDB" id="A0A6P8J0Q0"/>
<dbReference type="Pfam" id="PF06372">
    <property type="entry name" value="Gemin6"/>
    <property type="match status" value="1"/>
</dbReference>
<dbReference type="OrthoDB" id="77463at2759"/>
<organism evidence="3 4">
    <name type="scientific">Actinia tenebrosa</name>
    <name type="common">Australian red waratah sea anemone</name>
    <dbReference type="NCBI Taxonomy" id="6105"/>
    <lineage>
        <taxon>Eukaryota</taxon>
        <taxon>Metazoa</taxon>
        <taxon>Cnidaria</taxon>
        <taxon>Anthozoa</taxon>
        <taxon>Hexacorallia</taxon>
        <taxon>Actiniaria</taxon>
        <taxon>Actiniidae</taxon>
        <taxon>Actinia</taxon>
    </lineage>
</organism>
<protein>
    <submittedName>
        <fullName evidence="4">Gem-associated protein 6-like</fullName>
    </submittedName>
</protein>
<evidence type="ECO:0000259" key="2">
    <source>
        <dbReference type="PROSITE" id="PS52002"/>
    </source>
</evidence>
<keyword evidence="3" id="KW-1185">Reference proteome</keyword>
<dbReference type="InParanoid" id="A0A6P8J0Q0"/>
<accession>A0A6P8J0Q0</accession>
<dbReference type="Gene3D" id="2.30.30.100">
    <property type="match status" value="1"/>
</dbReference>
<evidence type="ECO:0000313" key="4">
    <source>
        <dbReference type="RefSeq" id="XP_031571470.1"/>
    </source>
</evidence>